<dbReference type="CDD" id="cd00093">
    <property type="entry name" value="HTH_XRE"/>
    <property type="match status" value="1"/>
</dbReference>
<protein>
    <submittedName>
        <fullName evidence="2">XRE family transcriptional regulator</fullName>
    </submittedName>
</protein>
<dbReference type="Pfam" id="PF01381">
    <property type="entry name" value="HTH_3"/>
    <property type="match status" value="1"/>
</dbReference>
<dbReference type="EMBL" id="QZJZ01000087">
    <property type="protein sequence ID" value="RJP57011.1"/>
    <property type="molecule type" value="Genomic_DNA"/>
</dbReference>
<accession>A0A3A4R690</accession>
<dbReference type="InterPro" id="IPR010982">
    <property type="entry name" value="Lambda_DNA-bd_dom_sf"/>
</dbReference>
<organism evidence="2 3">
    <name type="scientific">Candidatus Auribacter fodinae</name>
    <dbReference type="NCBI Taxonomy" id="2093366"/>
    <lineage>
        <taxon>Bacteria</taxon>
        <taxon>Pseudomonadati</taxon>
        <taxon>Candidatus Auribacterota</taxon>
        <taxon>Candidatus Auribacteria</taxon>
        <taxon>Candidatus Auribacterales</taxon>
        <taxon>Candidatus Auribacteraceae</taxon>
        <taxon>Candidatus Auribacter</taxon>
    </lineage>
</organism>
<dbReference type="Gene3D" id="1.10.260.40">
    <property type="entry name" value="lambda repressor-like DNA-binding domains"/>
    <property type="match status" value="1"/>
</dbReference>
<evidence type="ECO:0000259" key="1">
    <source>
        <dbReference type="PROSITE" id="PS50943"/>
    </source>
</evidence>
<evidence type="ECO:0000313" key="2">
    <source>
        <dbReference type="EMBL" id="RJP57011.1"/>
    </source>
</evidence>
<comment type="caution">
    <text evidence="2">The sequence shown here is derived from an EMBL/GenBank/DDBJ whole genome shotgun (WGS) entry which is preliminary data.</text>
</comment>
<dbReference type="AlphaFoldDB" id="A0A3A4R690"/>
<name>A0A3A4R690_9BACT</name>
<dbReference type="PROSITE" id="PS50943">
    <property type="entry name" value="HTH_CROC1"/>
    <property type="match status" value="1"/>
</dbReference>
<evidence type="ECO:0000313" key="3">
    <source>
        <dbReference type="Proteomes" id="UP000266426"/>
    </source>
</evidence>
<gene>
    <name evidence="2" type="ORF">C4541_11075</name>
</gene>
<dbReference type="GO" id="GO:0003677">
    <property type="term" value="F:DNA binding"/>
    <property type="evidence" value="ECO:0007669"/>
    <property type="project" value="InterPro"/>
</dbReference>
<reference evidence="2 3" key="1">
    <citation type="journal article" date="2017" name="ISME J.">
        <title>Energy and carbon metabolisms in a deep terrestrial subsurface fluid microbial community.</title>
        <authorList>
            <person name="Momper L."/>
            <person name="Jungbluth S.P."/>
            <person name="Lee M.D."/>
            <person name="Amend J.P."/>
        </authorList>
    </citation>
    <scope>NUCLEOTIDE SEQUENCE [LARGE SCALE GENOMIC DNA]</scope>
    <source>
        <strain evidence="2">SURF_26</strain>
    </source>
</reference>
<sequence>MDKTSGNILDSCIKGNSMKDMNVFSSNIVFLRNYCGLNQSSLAKLVREKDCRVSIHPSTISAWERGLTRKPSCRTIAALARAFNDFFPFPINKQTLTNENIELKLQETAKSNISGEERLKRLESRIDDLEAYFKYCLCRLEIAEKKAADKNGSMGHNTLSYQDFTEILKQFGVTCQRGVFKSFDDTDVSEAVGQLMPPHLKEYAPPGPLNREYKGLSLSG</sequence>
<proteinExistence type="predicted"/>
<dbReference type="SUPFAM" id="SSF47413">
    <property type="entry name" value="lambda repressor-like DNA-binding domains"/>
    <property type="match status" value="1"/>
</dbReference>
<dbReference type="InterPro" id="IPR001387">
    <property type="entry name" value="Cro/C1-type_HTH"/>
</dbReference>
<feature type="domain" description="HTH cro/C1-type" evidence="1">
    <location>
        <begin position="28"/>
        <end position="84"/>
    </location>
</feature>
<dbReference type="Proteomes" id="UP000266426">
    <property type="component" value="Unassembled WGS sequence"/>
</dbReference>